<name>A0ABV9JAM9_9LACT</name>
<organism evidence="1 2">
    <name type="scientific">Lactococcus nasutitermitis</name>
    <dbReference type="NCBI Taxonomy" id="1652957"/>
    <lineage>
        <taxon>Bacteria</taxon>
        <taxon>Bacillati</taxon>
        <taxon>Bacillota</taxon>
        <taxon>Bacilli</taxon>
        <taxon>Lactobacillales</taxon>
        <taxon>Streptococcaceae</taxon>
        <taxon>Lactococcus</taxon>
    </lineage>
</organism>
<reference evidence="2" key="1">
    <citation type="journal article" date="2019" name="Int. J. Syst. Evol. Microbiol.">
        <title>The Global Catalogue of Microorganisms (GCM) 10K type strain sequencing project: providing services to taxonomists for standard genome sequencing and annotation.</title>
        <authorList>
            <consortium name="The Broad Institute Genomics Platform"/>
            <consortium name="The Broad Institute Genome Sequencing Center for Infectious Disease"/>
            <person name="Wu L."/>
            <person name="Ma J."/>
        </authorList>
    </citation>
    <scope>NUCLEOTIDE SEQUENCE [LARGE SCALE GENOMIC DNA]</scope>
    <source>
        <strain evidence="2">CCUG 63287</strain>
    </source>
</reference>
<protein>
    <submittedName>
        <fullName evidence="1">Uncharacterized protein</fullName>
    </submittedName>
</protein>
<evidence type="ECO:0000313" key="1">
    <source>
        <dbReference type="EMBL" id="MFC4651719.1"/>
    </source>
</evidence>
<accession>A0ABV9JAM9</accession>
<gene>
    <name evidence="1" type="ORF">ACFO26_02220</name>
</gene>
<dbReference type="EMBL" id="JBHSGD010000002">
    <property type="protein sequence ID" value="MFC4651719.1"/>
    <property type="molecule type" value="Genomic_DNA"/>
</dbReference>
<sequence>MERDDYEIWNSVSFKLLIFEGKNVALDYLKRRLNLDEFISETQNNYFESLVFKNYASLLSKSDGQKKIIMENCLAQTPQDLNLWKDYFSLYPNKNKSQVLFKNALNWGYSELGFFKEIKLLEEEQDLICMLVLLLDDNGNKLLATKFLEQIENVSIRDLLNQYIMQDIKI</sequence>
<proteinExistence type="predicted"/>
<dbReference type="RefSeq" id="WP_213536656.1">
    <property type="nucleotide sequence ID" value="NZ_BOVQ01000008.1"/>
</dbReference>
<comment type="caution">
    <text evidence="1">The sequence shown here is derived from an EMBL/GenBank/DDBJ whole genome shotgun (WGS) entry which is preliminary data.</text>
</comment>
<dbReference type="Proteomes" id="UP001595987">
    <property type="component" value="Unassembled WGS sequence"/>
</dbReference>
<evidence type="ECO:0000313" key="2">
    <source>
        <dbReference type="Proteomes" id="UP001595987"/>
    </source>
</evidence>
<keyword evidence="2" id="KW-1185">Reference proteome</keyword>